<dbReference type="OrthoDB" id="9150135at2"/>
<dbReference type="Proteomes" id="UP000192907">
    <property type="component" value="Unassembled WGS sequence"/>
</dbReference>
<proteinExistence type="predicted"/>
<dbReference type="PROSITE" id="PS51257">
    <property type="entry name" value="PROKAR_LIPOPROTEIN"/>
    <property type="match status" value="1"/>
</dbReference>
<sequence length="278" mass="31450">MLNKGLPVLLAISLGACVTPNLEPQMPEGYEKPVSKTPQKQPGAELEAEPMAQQVPAVDCHPLTGPLADLPAFVAEKSVMIGEFLKTCNMPDGTPGYVKGSPWTAMGFPCSGGRGVVDWKGSAYMPKLIIFNFKNSCPMRYTDQRQLEEDLKQLIEFPEESRLIAYYPFSVVYWEVVGFRDADVGFRMELFSGPARKEVWPRFQAYKPIPVKLFGRENALVKTEHFYEVDGSITKDGEEDFIFKVERVKVLSEEEVENVKRRCEGLKPRRNCQQLFRT</sequence>
<evidence type="ECO:0000256" key="1">
    <source>
        <dbReference type="SAM" id="MobiDB-lite"/>
    </source>
</evidence>
<evidence type="ECO:0000313" key="2">
    <source>
        <dbReference type="EMBL" id="SMF13524.1"/>
    </source>
</evidence>
<keyword evidence="3" id="KW-1185">Reference proteome</keyword>
<protein>
    <recommendedName>
        <fullName evidence="4">Lipoprotein</fullName>
    </recommendedName>
</protein>
<dbReference type="RefSeq" id="WP_132317231.1">
    <property type="nucleotide sequence ID" value="NZ_FWZT01000005.1"/>
</dbReference>
<reference evidence="3" key="1">
    <citation type="submission" date="2017-04" db="EMBL/GenBank/DDBJ databases">
        <authorList>
            <person name="Varghese N."/>
            <person name="Submissions S."/>
        </authorList>
    </citation>
    <scope>NUCLEOTIDE SEQUENCE [LARGE SCALE GENOMIC DNA]</scope>
    <source>
        <strain evidence="3">RKEM611</strain>
    </source>
</reference>
<dbReference type="EMBL" id="FWZT01000005">
    <property type="protein sequence ID" value="SMF13524.1"/>
    <property type="molecule type" value="Genomic_DNA"/>
</dbReference>
<feature type="region of interest" description="Disordered" evidence="1">
    <location>
        <begin position="26"/>
        <end position="49"/>
    </location>
</feature>
<gene>
    <name evidence="2" type="ORF">SAMN06296036_105240</name>
</gene>
<evidence type="ECO:0000313" key="3">
    <source>
        <dbReference type="Proteomes" id="UP000192907"/>
    </source>
</evidence>
<accession>A0A1Y6BL55</accession>
<dbReference type="AlphaFoldDB" id="A0A1Y6BL55"/>
<organism evidence="2 3">
    <name type="scientific">Pseudobacteriovorax antillogorgiicola</name>
    <dbReference type="NCBI Taxonomy" id="1513793"/>
    <lineage>
        <taxon>Bacteria</taxon>
        <taxon>Pseudomonadati</taxon>
        <taxon>Bdellovibrionota</taxon>
        <taxon>Oligoflexia</taxon>
        <taxon>Oligoflexales</taxon>
        <taxon>Pseudobacteriovoracaceae</taxon>
        <taxon>Pseudobacteriovorax</taxon>
    </lineage>
</organism>
<name>A0A1Y6BL55_9BACT</name>
<evidence type="ECO:0008006" key="4">
    <source>
        <dbReference type="Google" id="ProtNLM"/>
    </source>
</evidence>